<sequence length="78" mass="9072">MSSFWSFIKTKKNDESEPKPTVAHLGEENKFYFNKELNRWVVKGEEDKVEGEEKVSAPPKMSSLKNSCQGYRSLMQQK</sequence>
<gene>
    <name evidence="2" type="ORF">PMALA_012790</name>
</gene>
<dbReference type="Proteomes" id="UP000078597">
    <property type="component" value="Unassembled WGS sequence"/>
</dbReference>
<accession>A0A1A8VXZ6</accession>
<evidence type="ECO:0000256" key="1">
    <source>
        <dbReference type="SAM" id="MobiDB-lite"/>
    </source>
</evidence>
<dbReference type="EMBL" id="FLQW01000698">
    <property type="protein sequence ID" value="SBS85465.1"/>
    <property type="molecule type" value="Genomic_DNA"/>
</dbReference>
<protein>
    <submittedName>
        <fullName evidence="2">Uncharacterized protein</fullName>
    </submittedName>
</protein>
<proteinExistence type="predicted"/>
<dbReference type="GO" id="GO:0070973">
    <property type="term" value="P:protein localization to endoplasmic reticulum exit site"/>
    <property type="evidence" value="ECO:0007669"/>
    <property type="project" value="TreeGrafter"/>
</dbReference>
<evidence type="ECO:0000313" key="3">
    <source>
        <dbReference type="Proteomes" id="UP000078597"/>
    </source>
</evidence>
<reference evidence="3" key="1">
    <citation type="submission" date="2016-05" db="EMBL/GenBank/DDBJ databases">
        <authorList>
            <person name="Naeem Raeece"/>
        </authorList>
    </citation>
    <scope>NUCLEOTIDE SEQUENCE [LARGE SCALE GENOMIC DNA]</scope>
</reference>
<dbReference type="PANTHER" id="PTHR13402:SF6">
    <property type="entry name" value="SECRETORY 16, ISOFORM I"/>
    <property type="match status" value="1"/>
</dbReference>
<dbReference type="PANTHER" id="PTHR13402">
    <property type="entry name" value="RGPR-RELATED"/>
    <property type="match status" value="1"/>
</dbReference>
<evidence type="ECO:0000313" key="2">
    <source>
        <dbReference type="EMBL" id="SBS85465.1"/>
    </source>
</evidence>
<dbReference type="GO" id="GO:0007030">
    <property type="term" value="P:Golgi organization"/>
    <property type="evidence" value="ECO:0007669"/>
    <property type="project" value="TreeGrafter"/>
</dbReference>
<organism evidence="2 3">
    <name type="scientific">Plasmodium malariae</name>
    <dbReference type="NCBI Taxonomy" id="5858"/>
    <lineage>
        <taxon>Eukaryota</taxon>
        <taxon>Sar</taxon>
        <taxon>Alveolata</taxon>
        <taxon>Apicomplexa</taxon>
        <taxon>Aconoidasida</taxon>
        <taxon>Haemosporida</taxon>
        <taxon>Plasmodiidae</taxon>
        <taxon>Plasmodium</taxon>
        <taxon>Plasmodium (Plasmodium)</taxon>
    </lineage>
</organism>
<dbReference type="GO" id="GO:0012507">
    <property type="term" value="C:ER to Golgi transport vesicle membrane"/>
    <property type="evidence" value="ECO:0007669"/>
    <property type="project" value="TreeGrafter"/>
</dbReference>
<dbReference type="VEuPathDB" id="PlasmoDB:PmUG01_09030300"/>
<name>A0A1A8VXZ6_PLAMA</name>
<dbReference type="GO" id="GO:0070971">
    <property type="term" value="C:endoplasmic reticulum exit site"/>
    <property type="evidence" value="ECO:0007669"/>
    <property type="project" value="TreeGrafter"/>
</dbReference>
<feature type="region of interest" description="Disordered" evidence="1">
    <location>
        <begin position="1"/>
        <end position="21"/>
    </location>
</feature>
<dbReference type="AlphaFoldDB" id="A0A1A8VXZ6"/>